<dbReference type="EMBL" id="JANUXY010000012">
    <property type="protein sequence ID" value="MCS4487184.1"/>
    <property type="molecule type" value="Genomic_DNA"/>
</dbReference>
<dbReference type="Proteomes" id="UP001205609">
    <property type="component" value="Unassembled WGS sequence"/>
</dbReference>
<protein>
    <submittedName>
        <fullName evidence="2">DUF2951 domain-containing protein</fullName>
    </submittedName>
</protein>
<evidence type="ECO:0000313" key="3">
    <source>
        <dbReference type="Proteomes" id="UP001205609"/>
    </source>
</evidence>
<keyword evidence="1" id="KW-1133">Transmembrane helix</keyword>
<dbReference type="InterPro" id="IPR021337">
    <property type="entry name" value="DUF2951"/>
</dbReference>
<keyword evidence="1" id="KW-0472">Membrane</keyword>
<dbReference type="Pfam" id="PF11166">
    <property type="entry name" value="DUF2951"/>
    <property type="match status" value="1"/>
</dbReference>
<sequence>MTNELRSAEHERRIRRLEENDEKIFDSLEQIKDAQHGQNLINQKMDFTLDAINRERENDHERKKENNRNIREMKMWVLGLVGTVIGSLVIAFLRILLGI</sequence>
<evidence type="ECO:0000256" key="1">
    <source>
        <dbReference type="SAM" id="Phobius"/>
    </source>
</evidence>
<keyword evidence="3" id="KW-1185">Reference proteome</keyword>
<comment type="caution">
    <text evidence="2">The sequence shown here is derived from an EMBL/GenBank/DDBJ whole genome shotgun (WGS) entry which is preliminary data.</text>
</comment>
<name>A0ABT2F436_9STAP</name>
<keyword evidence="1" id="KW-0812">Transmembrane</keyword>
<accession>A0ABT2F436</accession>
<gene>
    <name evidence="2" type="ORF">NXS11_09940</name>
</gene>
<proteinExistence type="predicted"/>
<reference evidence="2 3" key="1">
    <citation type="journal article" date="2023" name="Int. J. Syst. Evol. Microbiol.">
        <title>Streptococcus sciuri sp. nov., Staphylococcus marylandisciuri sp. nov. and Staphylococcus americanisciuri sp. nov., isolated from faeces of eastern grey squirrel (Sciurus carolinensis).</title>
        <authorList>
            <person name="Volokhov D.V."/>
            <person name="Zagorodnyaya T.A."/>
            <person name="Furtak V.A."/>
            <person name="Nattanmai G."/>
            <person name="Randall L."/>
            <person name="Jose S."/>
            <person name="Gao Y."/>
            <person name="Eisenberg T."/>
            <person name="Delmonte P."/>
            <person name="Blom J."/>
            <person name="Mitchell K.K."/>
        </authorList>
    </citation>
    <scope>NUCLEOTIDE SEQUENCE [LARGE SCALE GENOMIC DNA]</scope>
    <source>
        <strain evidence="2 3">GRT3</strain>
    </source>
</reference>
<dbReference type="RefSeq" id="WP_259200849.1">
    <property type="nucleotide sequence ID" value="NZ_JANUXY010000012.1"/>
</dbReference>
<organism evidence="2 3">
    <name type="scientific">Staphylococcus americanisciuri</name>
    <dbReference type="NCBI Taxonomy" id="2973940"/>
    <lineage>
        <taxon>Bacteria</taxon>
        <taxon>Bacillati</taxon>
        <taxon>Bacillota</taxon>
        <taxon>Bacilli</taxon>
        <taxon>Bacillales</taxon>
        <taxon>Staphylococcaceae</taxon>
        <taxon>Staphylococcus</taxon>
    </lineage>
</organism>
<evidence type="ECO:0000313" key="2">
    <source>
        <dbReference type="EMBL" id="MCS4487184.1"/>
    </source>
</evidence>
<feature type="transmembrane region" description="Helical" evidence="1">
    <location>
        <begin position="76"/>
        <end position="97"/>
    </location>
</feature>